<proteinExistence type="predicted"/>
<gene>
    <name evidence="2" type="ORF">EX30DRAFT_395743</name>
</gene>
<dbReference type="AlphaFoldDB" id="A0A4S2MXE7"/>
<dbReference type="Proteomes" id="UP000298138">
    <property type="component" value="Unassembled WGS sequence"/>
</dbReference>
<protein>
    <submittedName>
        <fullName evidence="2">Uncharacterized protein</fullName>
    </submittedName>
</protein>
<sequence length="180" mass="20163">MPPTSPIPSPPSSDTNLPPEPICPRAPSTTGYAVITLACNYCSYTRELRSNLTPTYLQQQYTRFCHYCLLSVSTPSPPSPNPDKPRSPNFAASNVYEKCPIQRAAKPPSWKITPVHRAPYRVCWACERVTKLVERTPMGEVVRVGEKCGCGSRWDGGSRVVWRDETMEMGMWLRVWSGGK</sequence>
<dbReference type="EMBL" id="ML220120">
    <property type="protein sequence ID" value="TGZ81246.1"/>
    <property type="molecule type" value="Genomic_DNA"/>
</dbReference>
<dbReference type="InParanoid" id="A0A4S2MXE7"/>
<keyword evidence="3" id="KW-1185">Reference proteome</keyword>
<organism evidence="2 3">
    <name type="scientific">Ascodesmis nigricans</name>
    <dbReference type="NCBI Taxonomy" id="341454"/>
    <lineage>
        <taxon>Eukaryota</taxon>
        <taxon>Fungi</taxon>
        <taxon>Dikarya</taxon>
        <taxon>Ascomycota</taxon>
        <taxon>Pezizomycotina</taxon>
        <taxon>Pezizomycetes</taxon>
        <taxon>Pezizales</taxon>
        <taxon>Ascodesmidaceae</taxon>
        <taxon>Ascodesmis</taxon>
    </lineage>
</organism>
<feature type="region of interest" description="Disordered" evidence="1">
    <location>
        <begin position="1"/>
        <end position="23"/>
    </location>
</feature>
<reference evidence="2 3" key="1">
    <citation type="submission" date="2019-04" db="EMBL/GenBank/DDBJ databases">
        <title>Comparative genomics and transcriptomics to analyze fruiting body development in filamentous ascomycetes.</title>
        <authorList>
            <consortium name="DOE Joint Genome Institute"/>
            <person name="Lutkenhaus R."/>
            <person name="Traeger S."/>
            <person name="Breuer J."/>
            <person name="Kuo A."/>
            <person name="Lipzen A."/>
            <person name="Pangilinan J."/>
            <person name="Dilworth D."/>
            <person name="Sandor L."/>
            <person name="Poggeler S."/>
            <person name="Barry K."/>
            <person name="Grigoriev I.V."/>
            <person name="Nowrousian M."/>
        </authorList>
    </citation>
    <scope>NUCLEOTIDE SEQUENCE [LARGE SCALE GENOMIC DNA]</scope>
    <source>
        <strain evidence="2 3">CBS 389.68</strain>
    </source>
</reference>
<name>A0A4S2MXE7_9PEZI</name>
<evidence type="ECO:0000313" key="3">
    <source>
        <dbReference type="Proteomes" id="UP000298138"/>
    </source>
</evidence>
<evidence type="ECO:0000313" key="2">
    <source>
        <dbReference type="EMBL" id="TGZ81246.1"/>
    </source>
</evidence>
<accession>A0A4S2MXE7</accession>
<evidence type="ECO:0000256" key="1">
    <source>
        <dbReference type="SAM" id="MobiDB-lite"/>
    </source>
</evidence>
<feature type="compositionally biased region" description="Pro residues" evidence="1">
    <location>
        <begin position="1"/>
        <end position="11"/>
    </location>
</feature>